<comment type="similarity">
    <text evidence="1 5">Belongs to the aldehyde dehydrogenase family.</text>
</comment>
<keyword evidence="2 5" id="KW-0560">Oxidoreductase</keyword>
<organism evidence="7 8">
    <name type="scientific">Teladorsagia circumcincta</name>
    <name type="common">Brown stomach worm</name>
    <name type="synonym">Ostertagia circumcincta</name>
    <dbReference type="NCBI Taxonomy" id="45464"/>
    <lineage>
        <taxon>Eukaryota</taxon>
        <taxon>Metazoa</taxon>
        <taxon>Ecdysozoa</taxon>
        <taxon>Nematoda</taxon>
        <taxon>Chromadorea</taxon>
        <taxon>Rhabditida</taxon>
        <taxon>Rhabditina</taxon>
        <taxon>Rhabditomorpha</taxon>
        <taxon>Strongyloidea</taxon>
        <taxon>Trichostrongylidae</taxon>
        <taxon>Teladorsagia</taxon>
    </lineage>
</organism>
<dbReference type="PROSITE" id="PS00070">
    <property type="entry name" value="ALDEHYDE_DEHYDR_CYS"/>
    <property type="match status" value="1"/>
</dbReference>
<dbReference type="Gene3D" id="3.40.605.10">
    <property type="entry name" value="Aldehyde Dehydrogenase, Chain A, domain 1"/>
    <property type="match status" value="1"/>
</dbReference>
<proteinExistence type="inferred from homology"/>
<dbReference type="InterPro" id="IPR029510">
    <property type="entry name" value="Ald_DH_CS_GLU"/>
</dbReference>
<dbReference type="InterPro" id="IPR015590">
    <property type="entry name" value="Aldehyde_DH_dom"/>
</dbReference>
<evidence type="ECO:0000256" key="1">
    <source>
        <dbReference type="ARBA" id="ARBA00009986"/>
    </source>
</evidence>
<sequence>MKPAEQTPLTALHVASLVKEAGFPPGVVNLLPGYGPTAGHAVATHPDVDKVAFTGSTAIGRIVMKAAADSNIKKTTLELGGKSPNIIFADADLDQAVQLAHFGIFFNQGQVCCAGSRVFVEGKVYDEFIARSVELAKKRKLGDPMDLSTQQGPQVDEEQLRTIERYVEYGKKEGAKLVAGGKKWGDKGFFFEPTIFADVKDEMTIAQEEVHHKKSLLILRLAVFRLCV</sequence>
<dbReference type="EMBL" id="KZ351686">
    <property type="protein sequence ID" value="PIO62769.1"/>
    <property type="molecule type" value="Genomic_DNA"/>
</dbReference>
<dbReference type="InterPro" id="IPR016160">
    <property type="entry name" value="Ald_DH_CS_CYS"/>
</dbReference>
<evidence type="ECO:0000256" key="4">
    <source>
        <dbReference type="PROSITE-ProRule" id="PRU10007"/>
    </source>
</evidence>
<dbReference type="AlphaFoldDB" id="A0A2G9TXJ8"/>
<evidence type="ECO:0000313" key="7">
    <source>
        <dbReference type="EMBL" id="PIO62769.1"/>
    </source>
</evidence>
<dbReference type="PANTHER" id="PTHR11699">
    <property type="entry name" value="ALDEHYDE DEHYDROGENASE-RELATED"/>
    <property type="match status" value="1"/>
</dbReference>
<dbReference type="Pfam" id="PF00171">
    <property type="entry name" value="Aldedh"/>
    <property type="match status" value="1"/>
</dbReference>
<evidence type="ECO:0000259" key="6">
    <source>
        <dbReference type="Pfam" id="PF00171"/>
    </source>
</evidence>
<dbReference type="FunFam" id="3.40.309.10:FF:000065">
    <property type="entry name" value="Aldehyde dehydrogenase3"/>
    <property type="match status" value="1"/>
</dbReference>
<dbReference type="InterPro" id="IPR016162">
    <property type="entry name" value="Ald_DH_N"/>
</dbReference>
<gene>
    <name evidence="7" type="ORF">TELCIR_15659</name>
</gene>
<dbReference type="PROSITE" id="PS00687">
    <property type="entry name" value="ALDEHYDE_DEHYDR_GLU"/>
    <property type="match status" value="1"/>
</dbReference>
<evidence type="ECO:0000313" key="8">
    <source>
        <dbReference type="Proteomes" id="UP000230423"/>
    </source>
</evidence>
<accession>A0A2G9TXJ8</accession>
<evidence type="ECO:0000256" key="3">
    <source>
        <dbReference type="ARBA" id="ARBA00023027"/>
    </source>
</evidence>
<dbReference type="SUPFAM" id="SSF53720">
    <property type="entry name" value="ALDH-like"/>
    <property type="match status" value="1"/>
</dbReference>
<reference evidence="7 8" key="1">
    <citation type="submission" date="2015-09" db="EMBL/GenBank/DDBJ databases">
        <title>Draft genome of the parasitic nematode Teladorsagia circumcincta isolate WARC Sus (inbred).</title>
        <authorList>
            <person name="Mitreva M."/>
        </authorList>
    </citation>
    <scope>NUCLEOTIDE SEQUENCE [LARGE SCALE GENOMIC DNA]</scope>
    <source>
        <strain evidence="7 8">S</strain>
    </source>
</reference>
<evidence type="ECO:0000256" key="2">
    <source>
        <dbReference type="ARBA" id="ARBA00023002"/>
    </source>
</evidence>
<feature type="domain" description="Aldehyde dehydrogenase" evidence="6">
    <location>
        <begin position="1"/>
        <end position="210"/>
    </location>
</feature>
<dbReference type="InterPro" id="IPR016161">
    <property type="entry name" value="Ald_DH/histidinol_DH"/>
</dbReference>
<dbReference type="Proteomes" id="UP000230423">
    <property type="component" value="Unassembled WGS sequence"/>
</dbReference>
<dbReference type="OrthoDB" id="5811799at2759"/>
<feature type="active site" evidence="4">
    <location>
        <position position="78"/>
    </location>
</feature>
<dbReference type="Gene3D" id="3.40.309.10">
    <property type="entry name" value="Aldehyde Dehydrogenase, Chain A, domain 2"/>
    <property type="match status" value="1"/>
</dbReference>
<keyword evidence="3" id="KW-0520">NAD</keyword>
<dbReference type="GO" id="GO:0016620">
    <property type="term" value="F:oxidoreductase activity, acting on the aldehyde or oxo group of donors, NAD or NADP as acceptor"/>
    <property type="evidence" value="ECO:0007669"/>
    <property type="project" value="InterPro"/>
</dbReference>
<keyword evidence="8" id="KW-1185">Reference proteome</keyword>
<evidence type="ECO:0000256" key="5">
    <source>
        <dbReference type="RuleBase" id="RU003345"/>
    </source>
</evidence>
<dbReference type="InterPro" id="IPR016163">
    <property type="entry name" value="Ald_DH_C"/>
</dbReference>
<protein>
    <submittedName>
        <fullName evidence="7">Aldehyde dehydrogenase family protein</fullName>
    </submittedName>
</protein>
<name>A0A2G9TXJ8_TELCI</name>